<dbReference type="EMBL" id="BQNB010015791">
    <property type="protein sequence ID" value="GJT44187.1"/>
    <property type="molecule type" value="Genomic_DNA"/>
</dbReference>
<gene>
    <name evidence="2" type="ORF">Tco_0952902</name>
</gene>
<feature type="coiled-coil region" evidence="1">
    <location>
        <begin position="83"/>
        <end position="110"/>
    </location>
</feature>
<keyword evidence="3" id="KW-1185">Reference proteome</keyword>
<reference evidence="2" key="2">
    <citation type="submission" date="2022-01" db="EMBL/GenBank/DDBJ databases">
        <authorList>
            <person name="Yamashiro T."/>
            <person name="Shiraishi A."/>
            <person name="Satake H."/>
            <person name="Nakayama K."/>
        </authorList>
    </citation>
    <scope>NUCLEOTIDE SEQUENCE</scope>
</reference>
<reference evidence="2" key="1">
    <citation type="journal article" date="2022" name="Int. J. Mol. Sci.">
        <title>Draft Genome of Tanacetum Coccineum: Genomic Comparison of Closely Related Tanacetum-Family Plants.</title>
        <authorList>
            <person name="Yamashiro T."/>
            <person name="Shiraishi A."/>
            <person name="Nakayama K."/>
            <person name="Satake H."/>
        </authorList>
    </citation>
    <scope>NUCLEOTIDE SEQUENCE</scope>
</reference>
<evidence type="ECO:0000256" key="1">
    <source>
        <dbReference type="SAM" id="Coils"/>
    </source>
</evidence>
<name>A0ABQ5DYB9_9ASTR</name>
<comment type="caution">
    <text evidence="2">The sequence shown here is derived from an EMBL/GenBank/DDBJ whole genome shotgun (WGS) entry which is preliminary data.</text>
</comment>
<protein>
    <submittedName>
        <fullName evidence="2">Uncharacterized protein</fullName>
    </submittedName>
</protein>
<accession>A0ABQ5DYB9</accession>
<keyword evidence="1" id="KW-0175">Coiled coil</keyword>
<evidence type="ECO:0000313" key="2">
    <source>
        <dbReference type="EMBL" id="GJT44187.1"/>
    </source>
</evidence>
<evidence type="ECO:0000313" key="3">
    <source>
        <dbReference type="Proteomes" id="UP001151760"/>
    </source>
</evidence>
<sequence>MKSTDFSRNIIMLIMNAILGMYTKFDEVTNLKCDYLEALEKCDRLEKELSKRTENINNKSFNELSKRFSELEQHSVNLELALQQNLKAQLQDKSIAISELKKLIEKMKRKFVETKFEKSSVIRQPNAFKSQRQSILARRDNSIRRRLWVLKAHYGKSQASK</sequence>
<feature type="coiled-coil region" evidence="1">
    <location>
        <begin position="28"/>
        <end position="55"/>
    </location>
</feature>
<proteinExistence type="predicted"/>
<organism evidence="2 3">
    <name type="scientific">Tanacetum coccineum</name>
    <dbReference type="NCBI Taxonomy" id="301880"/>
    <lineage>
        <taxon>Eukaryota</taxon>
        <taxon>Viridiplantae</taxon>
        <taxon>Streptophyta</taxon>
        <taxon>Embryophyta</taxon>
        <taxon>Tracheophyta</taxon>
        <taxon>Spermatophyta</taxon>
        <taxon>Magnoliopsida</taxon>
        <taxon>eudicotyledons</taxon>
        <taxon>Gunneridae</taxon>
        <taxon>Pentapetalae</taxon>
        <taxon>asterids</taxon>
        <taxon>campanulids</taxon>
        <taxon>Asterales</taxon>
        <taxon>Asteraceae</taxon>
        <taxon>Asteroideae</taxon>
        <taxon>Anthemideae</taxon>
        <taxon>Anthemidinae</taxon>
        <taxon>Tanacetum</taxon>
    </lineage>
</organism>
<dbReference type="Proteomes" id="UP001151760">
    <property type="component" value="Unassembled WGS sequence"/>
</dbReference>